<dbReference type="AlphaFoldDB" id="A0A1S8DCB1"/>
<name>A0A1S8DCB1_9GAMM</name>
<dbReference type="InterPro" id="IPR052181">
    <property type="entry name" value="5hmC_binding"/>
</dbReference>
<dbReference type="OrthoDB" id="9791347at2"/>
<gene>
    <name evidence="2" type="ORF">BXT89_14550</name>
</gene>
<dbReference type="STRING" id="254161.SAMN05216256_109136"/>
<dbReference type="PANTHER" id="PTHR14087:SF7">
    <property type="entry name" value="THYMOCYTE NUCLEAR PROTEIN 1"/>
    <property type="match status" value="1"/>
</dbReference>
<evidence type="ECO:0000259" key="1">
    <source>
        <dbReference type="Pfam" id="PF01878"/>
    </source>
</evidence>
<feature type="domain" description="EVE" evidence="1">
    <location>
        <begin position="2"/>
        <end position="147"/>
    </location>
</feature>
<dbReference type="Proteomes" id="UP000242847">
    <property type="component" value="Unassembled WGS sequence"/>
</dbReference>
<organism evidence="2 3">
    <name type="scientific">Halopseudomonas pachastrellae</name>
    <dbReference type="NCBI Taxonomy" id="254161"/>
    <lineage>
        <taxon>Bacteria</taxon>
        <taxon>Pseudomonadati</taxon>
        <taxon>Pseudomonadota</taxon>
        <taxon>Gammaproteobacteria</taxon>
        <taxon>Pseudomonadales</taxon>
        <taxon>Pseudomonadaceae</taxon>
        <taxon>Halopseudomonas</taxon>
    </lineage>
</organism>
<accession>A0A1S8DCB1</accession>
<dbReference type="InterPro" id="IPR015947">
    <property type="entry name" value="PUA-like_sf"/>
</dbReference>
<protein>
    <submittedName>
        <fullName evidence="2">EVE domain-containing protein</fullName>
    </submittedName>
</protein>
<dbReference type="Gene3D" id="3.10.590.10">
    <property type="entry name" value="ph1033 like domains"/>
    <property type="match status" value="1"/>
</dbReference>
<comment type="caution">
    <text evidence="2">The sequence shown here is derived from an EMBL/GenBank/DDBJ whole genome shotgun (WGS) entry which is preliminary data.</text>
</comment>
<reference evidence="2 3" key="1">
    <citation type="submission" date="2017-01" db="EMBL/GenBank/DDBJ databases">
        <title>Draft genome sequence of Pseudomonas pachastrellae type strain CCUG 46540T from a deep sea.</title>
        <authorList>
            <person name="Gomila M."/>
            <person name="Mulet M."/>
            <person name="Lalucat J."/>
            <person name="Garcia-Valdes E."/>
        </authorList>
    </citation>
    <scope>NUCLEOTIDE SEQUENCE [LARGE SCALE GENOMIC DNA]</scope>
    <source>
        <strain evidence="2 3">CCUG 46540</strain>
    </source>
</reference>
<dbReference type="InterPro" id="IPR047197">
    <property type="entry name" value="THYN1-like_EVE"/>
</dbReference>
<proteinExistence type="predicted"/>
<dbReference type="PANTHER" id="PTHR14087">
    <property type="entry name" value="THYMOCYTE NUCLEAR PROTEIN 1"/>
    <property type="match status" value="1"/>
</dbReference>
<dbReference type="SUPFAM" id="SSF88697">
    <property type="entry name" value="PUA domain-like"/>
    <property type="match status" value="1"/>
</dbReference>
<evidence type="ECO:0000313" key="3">
    <source>
        <dbReference type="Proteomes" id="UP000242847"/>
    </source>
</evidence>
<keyword evidence="3" id="KW-1185">Reference proteome</keyword>
<dbReference type="InterPro" id="IPR002740">
    <property type="entry name" value="EVE_domain"/>
</dbReference>
<dbReference type="EMBL" id="MUBC01000036">
    <property type="protein sequence ID" value="ONM43075.1"/>
    <property type="molecule type" value="Genomic_DNA"/>
</dbReference>
<dbReference type="CDD" id="cd21133">
    <property type="entry name" value="EVE"/>
    <property type="match status" value="1"/>
</dbReference>
<evidence type="ECO:0000313" key="2">
    <source>
        <dbReference type="EMBL" id="ONM43075.1"/>
    </source>
</evidence>
<sequence length="151" mass="17111">MAYWLLKSEPDAFSIDDLQRLQQGVWDGVRNYQARNFMRDMQPGDSFLFYHSSCQPPGLAGIGRITSAPYPDRTALDPNNPYHDARASEDRLPWVAVDVAFEEKFPRLFSLDQLRALAGLEGLALLQRGSRLSVMPVEPEQWQIMLAAARS</sequence>
<dbReference type="RefSeq" id="WP_083728404.1">
    <property type="nucleotide sequence ID" value="NZ_FOUD01000009.1"/>
</dbReference>
<dbReference type="Pfam" id="PF01878">
    <property type="entry name" value="EVE"/>
    <property type="match status" value="1"/>
</dbReference>